<organism evidence="1 2">
    <name type="scientific">Astyanax mexicanus</name>
    <name type="common">Blind cave fish</name>
    <name type="synonym">Astyanax fasciatus mexicanus</name>
    <dbReference type="NCBI Taxonomy" id="7994"/>
    <lineage>
        <taxon>Eukaryota</taxon>
        <taxon>Metazoa</taxon>
        <taxon>Chordata</taxon>
        <taxon>Craniata</taxon>
        <taxon>Vertebrata</taxon>
        <taxon>Euteleostomi</taxon>
        <taxon>Actinopterygii</taxon>
        <taxon>Neopterygii</taxon>
        <taxon>Teleostei</taxon>
        <taxon>Ostariophysi</taxon>
        <taxon>Characiformes</taxon>
        <taxon>Characoidei</taxon>
        <taxon>Acestrorhamphidae</taxon>
        <taxon>Acestrorhamphinae</taxon>
        <taxon>Astyanax</taxon>
    </lineage>
</organism>
<dbReference type="Gene3D" id="3.80.10.10">
    <property type="entry name" value="Ribonuclease Inhibitor"/>
    <property type="match status" value="1"/>
</dbReference>
<evidence type="ECO:0000313" key="2">
    <source>
        <dbReference type="Proteomes" id="UP000694621"/>
    </source>
</evidence>
<name>A0A8B9JAY1_ASTMX</name>
<dbReference type="InterPro" id="IPR052394">
    <property type="entry name" value="LRR-containing"/>
</dbReference>
<dbReference type="SUPFAM" id="SSF52047">
    <property type="entry name" value="RNI-like"/>
    <property type="match status" value="1"/>
</dbReference>
<dbReference type="PANTHER" id="PTHR24114:SF37">
    <property type="entry name" value="LEUCINE-RICH REPEAT-CONTAINING PROTEIN 74B"/>
    <property type="match status" value="1"/>
</dbReference>
<dbReference type="Ensembl" id="ENSAMXT00005016252.1">
    <property type="protein sequence ID" value="ENSAMXP00005014674.1"/>
    <property type="gene ID" value="ENSAMXG00005007803.1"/>
</dbReference>
<reference evidence="1" key="1">
    <citation type="submission" date="2025-08" db="UniProtKB">
        <authorList>
            <consortium name="Ensembl"/>
        </authorList>
    </citation>
    <scope>IDENTIFICATION</scope>
</reference>
<evidence type="ECO:0008006" key="3">
    <source>
        <dbReference type="Google" id="ProtNLM"/>
    </source>
</evidence>
<dbReference type="PANTHER" id="PTHR24114">
    <property type="entry name" value="LEUCINE RICH REPEAT FAMILY PROTEIN"/>
    <property type="match status" value="1"/>
</dbReference>
<proteinExistence type="predicted"/>
<protein>
    <recommendedName>
        <fullName evidence="3">Leucine rich repeat containing 74B</fullName>
    </recommendedName>
</protein>
<evidence type="ECO:0000313" key="1">
    <source>
        <dbReference type="Ensembl" id="ENSAMXP00005014674.1"/>
    </source>
</evidence>
<sequence length="147" mass="16204">SCIMIKYTPALPSSCRCSEGAQLALLPPEEKSRYDPTAQAGYREACRMLGVIPVSCFLRNMQQSELSLVHHGLGPQGTAALAVPLVTNTFILKLNLRDNWMEGVGGAAVADMLKENCYITVKSSKLCRKRMELYSKQNMFSILDSSK</sequence>
<dbReference type="Proteomes" id="UP000694621">
    <property type="component" value="Unplaced"/>
</dbReference>
<accession>A0A8B9JAY1</accession>
<dbReference type="InterPro" id="IPR032675">
    <property type="entry name" value="LRR_dom_sf"/>
</dbReference>
<dbReference type="AlphaFoldDB" id="A0A8B9JAY1"/>